<keyword evidence="3" id="KW-1185">Reference proteome</keyword>
<proteinExistence type="predicted"/>
<name>A0ABN7PFS6_TIMPD</name>
<feature type="region of interest" description="Disordered" evidence="1">
    <location>
        <begin position="111"/>
        <end position="146"/>
    </location>
</feature>
<protein>
    <submittedName>
        <fullName evidence="2">Uncharacterized protein</fullName>
    </submittedName>
</protein>
<sequence length="178" mass="21075">MYLCSRVPARDRDRRRDPRQDYYSWEYEDNPYYREQRSRPSSRSRPEYDDYRVRDYHAYSGYNYYGRQIQGYPYSAYYGYDLKYLEDLRRTNPVLYAEYYAKYLSPQAVAQGSYTEDRGSVHSGRSSANEERSVNSTASTPPNYHERCLHSSKLPGVLPPLLQATRNVASTPPNYQEC</sequence>
<comment type="caution">
    <text evidence="2">The sequence shown here is derived from an EMBL/GenBank/DDBJ whole genome shotgun (WGS) entry which is preliminary data.</text>
</comment>
<organism evidence="2 3">
    <name type="scientific">Timema podura</name>
    <name type="common">Walking stick</name>
    <dbReference type="NCBI Taxonomy" id="61482"/>
    <lineage>
        <taxon>Eukaryota</taxon>
        <taxon>Metazoa</taxon>
        <taxon>Ecdysozoa</taxon>
        <taxon>Arthropoda</taxon>
        <taxon>Hexapoda</taxon>
        <taxon>Insecta</taxon>
        <taxon>Pterygota</taxon>
        <taxon>Neoptera</taxon>
        <taxon>Polyneoptera</taxon>
        <taxon>Phasmatodea</taxon>
        <taxon>Timematodea</taxon>
        <taxon>Timematoidea</taxon>
        <taxon>Timematidae</taxon>
        <taxon>Timema</taxon>
    </lineage>
</organism>
<feature type="region of interest" description="Disordered" evidence="1">
    <location>
        <begin position="1"/>
        <end position="20"/>
    </location>
</feature>
<dbReference type="EMBL" id="CAJPIN010050544">
    <property type="protein sequence ID" value="CAG2066112.1"/>
    <property type="molecule type" value="Genomic_DNA"/>
</dbReference>
<dbReference type="Proteomes" id="UP001153148">
    <property type="component" value="Unassembled WGS sequence"/>
</dbReference>
<feature type="compositionally biased region" description="Basic and acidic residues" evidence="1">
    <location>
        <begin position="8"/>
        <end position="20"/>
    </location>
</feature>
<gene>
    <name evidence="2" type="ORF">TPAB3V08_LOCUS13055</name>
</gene>
<evidence type="ECO:0000256" key="1">
    <source>
        <dbReference type="SAM" id="MobiDB-lite"/>
    </source>
</evidence>
<evidence type="ECO:0000313" key="2">
    <source>
        <dbReference type="EMBL" id="CAG2066112.1"/>
    </source>
</evidence>
<reference evidence="2" key="1">
    <citation type="submission" date="2021-03" db="EMBL/GenBank/DDBJ databases">
        <authorList>
            <person name="Tran Van P."/>
        </authorList>
    </citation>
    <scope>NUCLEOTIDE SEQUENCE</scope>
</reference>
<evidence type="ECO:0000313" key="3">
    <source>
        <dbReference type="Proteomes" id="UP001153148"/>
    </source>
</evidence>
<accession>A0ABN7PFS6</accession>